<reference evidence="1 2" key="1">
    <citation type="submission" date="2016-04" db="EMBL/GenBank/DDBJ databases">
        <title>Genome analyses suggest a sexual origin of heterokaryosis in a supposedly ancient asexual fungus.</title>
        <authorList>
            <person name="Ropars J."/>
            <person name="Sedzielewska K."/>
            <person name="Noel J."/>
            <person name="Charron P."/>
            <person name="Farinelli L."/>
            <person name="Marton T."/>
            <person name="Kruger M."/>
            <person name="Pelin A."/>
            <person name="Brachmann A."/>
            <person name="Corradi N."/>
        </authorList>
    </citation>
    <scope>NUCLEOTIDE SEQUENCE [LARGE SCALE GENOMIC DNA]</scope>
    <source>
        <strain evidence="1 2">A5</strain>
    </source>
</reference>
<dbReference type="AlphaFoldDB" id="A0A2N0Q2W8"/>
<evidence type="ECO:0000313" key="2">
    <source>
        <dbReference type="Proteomes" id="UP000232722"/>
    </source>
</evidence>
<gene>
    <name evidence="1" type="ORF">RhiirA5_69654</name>
</gene>
<proteinExistence type="predicted"/>
<sequence>MLHYTKEYIMRKERVKYFAFRFYTNKWDELYDLEDEVKEFSLHNIVVQNYNDLKIGKFKRILEE</sequence>
<dbReference type="EMBL" id="LLXJ01000190">
    <property type="protein sequence ID" value="PKC13427.1"/>
    <property type="molecule type" value="Genomic_DNA"/>
</dbReference>
<protein>
    <submittedName>
        <fullName evidence="1">Uncharacterized protein</fullName>
    </submittedName>
</protein>
<name>A0A2N0Q2W8_9GLOM</name>
<accession>A0A2N0Q2W8</accession>
<organism evidence="1 2">
    <name type="scientific">Rhizophagus irregularis</name>
    <dbReference type="NCBI Taxonomy" id="588596"/>
    <lineage>
        <taxon>Eukaryota</taxon>
        <taxon>Fungi</taxon>
        <taxon>Fungi incertae sedis</taxon>
        <taxon>Mucoromycota</taxon>
        <taxon>Glomeromycotina</taxon>
        <taxon>Glomeromycetes</taxon>
        <taxon>Glomerales</taxon>
        <taxon>Glomeraceae</taxon>
        <taxon>Rhizophagus</taxon>
    </lineage>
</organism>
<reference evidence="1 2" key="2">
    <citation type="submission" date="2017-09" db="EMBL/GenBank/DDBJ databases">
        <title>Extensive intraspecific genome diversity in a model arbuscular mycorrhizal fungus.</title>
        <authorList>
            <person name="Chen E.C."/>
            <person name="Morin E."/>
            <person name="Beaudet D."/>
            <person name="Noel J."/>
            <person name="Ndikumana S."/>
            <person name="Charron P."/>
            <person name="St-Onge C."/>
            <person name="Giorgi J."/>
            <person name="Grigoriev I.V."/>
            <person name="Roux C."/>
            <person name="Martin F.M."/>
            <person name="Corradi N."/>
        </authorList>
    </citation>
    <scope>NUCLEOTIDE SEQUENCE [LARGE SCALE GENOMIC DNA]</scope>
    <source>
        <strain evidence="1 2">A5</strain>
    </source>
</reference>
<comment type="caution">
    <text evidence="1">The sequence shown here is derived from an EMBL/GenBank/DDBJ whole genome shotgun (WGS) entry which is preliminary data.</text>
</comment>
<evidence type="ECO:0000313" key="1">
    <source>
        <dbReference type="EMBL" id="PKC13427.1"/>
    </source>
</evidence>
<dbReference type="Proteomes" id="UP000232722">
    <property type="component" value="Unassembled WGS sequence"/>
</dbReference>